<accession>A0AAW2RBA3</accession>
<evidence type="ECO:0000313" key="2">
    <source>
        <dbReference type="EMBL" id="KAL0377203.1"/>
    </source>
</evidence>
<sequence>MEEPLHLLEAFRQLLVSDCIEPKKHHLCLKCKWLCCFRVEQEPHSSKSSWSKSRFGPIANANLATGVSSATSSTYNKFLCCSRVQETHGNLETITISSVHNKFLCCSRVQETHSNTTPSIYNKFLCCTTVQETHDNQAANMNMNTNVDPIARANQPCSNPVTDVGPTTVVDQTTNRCSRISNFLSWIKVHMGVTREGSKVDHKRDLKKYVYSFRSATNLKAKGIYFKPSSSQSLKDAKFNSYLVYAQLELPTWGVSIYTKVFFLNMLAYEMSPNNINNGVVTSYINLMKSLIECTEDVKELREQKILYNMLGSDEQVRDVYKEIKTYGNPPVFHDLQKKIQAHYNSKMKTWIAELIHTHFRTPWTVIGLLAAMSLLALASVNVYYSIHKKSNK</sequence>
<gene>
    <name evidence="2" type="ORF">Scaly_0837900</name>
</gene>
<keyword evidence="1" id="KW-1133">Transmembrane helix</keyword>
<organism evidence="2">
    <name type="scientific">Sesamum calycinum</name>
    <dbReference type="NCBI Taxonomy" id="2727403"/>
    <lineage>
        <taxon>Eukaryota</taxon>
        <taxon>Viridiplantae</taxon>
        <taxon>Streptophyta</taxon>
        <taxon>Embryophyta</taxon>
        <taxon>Tracheophyta</taxon>
        <taxon>Spermatophyta</taxon>
        <taxon>Magnoliopsida</taxon>
        <taxon>eudicotyledons</taxon>
        <taxon>Gunneridae</taxon>
        <taxon>Pentapetalae</taxon>
        <taxon>asterids</taxon>
        <taxon>lamiids</taxon>
        <taxon>Lamiales</taxon>
        <taxon>Pedaliaceae</taxon>
        <taxon>Sesamum</taxon>
    </lineage>
</organism>
<dbReference type="PANTHER" id="PTHR31170:SF25">
    <property type="entry name" value="BNAA09G04570D PROTEIN"/>
    <property type="match status" value="1"/>
</dbReference>
<feature type="transmembrane region" description="Helical" evidence="1">
    <location>
        <begin position="364"/>
        <end position="385"/>
    </location>
</feature>
<keyword evidence="1" id="KW-0472">Membrane</keyword>
<name>A0AAW2RBA3_9LAMI</name>
<proteinExistence type="predicted"/>
<dbReference type="EMBL" id="JACGWM010000004">
    <property type="protein sequence ID" value="KAL0377203.1"/>
    <property type="molecule type" value="Genomic_DNA"/>
</dbReference>
<dbReference type="PANTHER" id="PTHR31170">
    <property type="entry name" value="BNAC04G53230D PROTEIN"/>
    <property type="match status" value="1"/>
</dbReference>
<dbReference type="InterPro" id="IPR004158">
    <property type="entry name" value="DUF247_pln"/>
</dbReference>
<reference evidence="2" key="1">
    <citation type="submission" date="2020-06" db="EMBL/GenBank/DDBJ databases">
        <authorList>
            <person name="Li T."/>
            <person name="Hu X."/>
            <person name="Zhang T."/>
            <person name="Song X."/>
            <person name="Zhang H."/>
            <person name="Dai N."/>
            <person name="Sheng W."/>
            <person name="Hou X."/>
            <person name="Wei L."/>
        </authorList>
    </citation>
    <scope>NUCLEOTIDE SEQUENCE</scope>
    <source>
        <strain evidence="2">KEN8</strain>
        <tissue evidence="2">Leaf</tissue>
    </source>
</reference>
<comment type="caution">
    <text evidence="2">The sequence shown here is derived from an EMBL/GenBank/DDBJ whole genome shotgun (WGS) entry which is preliminary data.</text>
</comment>
<keyword evidence="1" id="KW-0812">Transmembrane</keyword>
<protein>
    <submittedName>
        <fullName evidence="2">Uncharacterized protein</fullName>
    </submittedName>
</protein>
<reference evidence="2" key="2">
    <citation type="journal article" date="2024" name="Plant">
        <title>Genomic evolution and insights into agronomic trait innovations of Sesamum species.</title>
        <authorList>
            <person name="Miao H."/>
            <person name="Wang L."/>
            <person name="Qu L."/>
            <person name="Liu H."/>
            <person name="Sun Y."/>
            <person name="Le M."/>
            <person name="Wang Q."/>
            <person name="Wei S."/>
            <person name="Zheng Y."/>
            <person name="Lin W."/>
            <person name="Duan Y."/>
            <person name="Cao H."/>
            <person name="Xiong S."/>
            <person name="Wang X."/>
            <person name="Wei L."/>
            <person name="Li C."/>
            <person name="Ma Q."/>
            <person name="Ju M."/>
            <person name="Zhao R."/>
            <person name="Li G."/>
            <person name="Mu C."/>
            <person name="Tian Q."/>
            <person name="Mei H."/>
            <person name="Zhang T."/>
            <person name="Gao T."/>
            <person name="Zhang H."/>
        </authorList>
    </citation>
    <scope>NUCLEOTIDE SEQUENCE</scope>
    <source>
        <strain evidence="2">KEN8</strain>
    </source>
</reference>
<evidence type="ECO:0000256" key="1">
    <source>
        <dbReference type="SAM" id="Phobius"/>
    </source>
</evidence>
<dbReference type="AlphaFoldDB" id="A0AAW2RBA3"/>
<dbReference type="Pfam" id="PF03140">
    <property type="entry name" value="DUF247"/>
    <property type="match status" value="1"/>
</dbReference>